<evidence type="ECO:0000313" key="2">
    <source>
        <dbReference type="EMBL" id="MQL81517.1"/>
    </source>
</evidence>
<proteinExistence type="predicted"/>
<comment type="caution">
    <text evidence="2">The sequence shown here is derived from an EMBL/GenBank/DDBJ whole genome shotgun (WGS) entry which is preliminary data.</text>
</comment>
<keyword evidence="3" id="KW-1185">Reference proteome</keyword>
<feature type="region of interest" description="Disordered" evidence="1">
    <location>
        <begin position="51"/>
        <end position="70"/>
    </location>
</feature>
<dbReference type="AlphaFoldDB" id="A0A843UH09"/>
<protein>
    <submittedName>
        <fullName evidence="2">Uncharacterized protein</fullName>
    </submittedName>
</protein>
<evidence type="ECO:0000313" key="3">
    <source>
        <dbReference type="Proteomes" id="UP000652761"/>
    </source>
</evidence>
<dbReference type="Proteomes" id="UP000652761">
    <property type="component" value="Unassembled WGS sequence"/>
</dbReference>
<name>A0A843UH09_COLES</name>
<reference evidence="2" key="1">
    <citation type="submission" date="2017-07" db="EMBL/GenBank/DDBJ databases">
        <title>Taro Niue Genome Assembly and Annotation.</title>
        <authorList>
            <person name="Atibalentja N."/>
            <person name="Keating K."/>
            <person name="Fields C.J."/>
        </authorList>
    </citation>
    <scope>NUCLEOTIDE SEQUENCE</scope>
    <source>
        <strain evidence="2">Niue_2</strain>
        <tissue evidence="2">Leaf</tissue>
    </source>
</reference>
<evidence type="ECO:0000256" key="1">
    <source>
        <dbReference type="SAM" id="MobiDB-lite"/>
    </source>
</evidence>
<gene>
    <name evidence="2" type="ORF">Taro_013969</name>
</gene>
<organism evidence="2 3">
    <name type="scientific">Colocasia esculenta</name>
    <name type="common">Wild taro</name>
    <name type="synonym">Arum esculentum</name>
    <dbReference type="NCBI Taxonomy" id="4460"/>
    <lineage>
        <taxon>Eukaryota</taxon>
        <taxon>Viridiplantae</taxon>
        <taxon>Streptophyta</taxon>
        <taxon>Embryophyta</taxon>
        <taxon>Tracheophyta</taxon>
        <taxon>Spermatophyta</taxon>
        <taxon>Magnoliopsida</taxon>
        <taxon>Liliopsida</taxon>
        <taxon>Araceae</taxon>
        <taxon>Aroideae</taxon>
        <taxon>Colocasieae</taxon>
        <taxon>Colocasia</taxon>
    </lineage>
</organism>
<sequence length="70" mass="8107">MNGPKPHKGYHTHVLVQHRCDAALNWTTVTKRPPRPHLWGVGVSLSSHWLSRELPQHRANQHRYGSSKLR</sequence>
<accession>A0A843UH09</accession>
<dbReference type="EMBL" id="NMUH01000571">
    <property type="protein sequence ID" value="MQL81517.1"/>
    <property type="molecule type" value="Genomic_DNA"/>
</dbReference>